<feature type="compositionally biased region" description="Low complexity" evidence="1">
    <location>
        <begin position="420"/>
        <end position="431"/>
    </location>
</feature>
<reference evidence="2 3" key="1">
    <citation type="journal article" date="2008" name="Nature">
        <title>The genome of the choanoflagellate Monosiga brevicollis and the origin of metazoans.</title>
        <authorList>
            <consortium name="JGI Sequencing"/>
            <person name="King N."/>
            <person name="Westbrook M.J."/>
            <person name="Young S.L."/>
            <person name="Kuo A."/>
            <person name="Abedin M."/>
            <person name="Chapman J."/>
            <person name="Fairclough S."/>
            <person name="Hellsten U."/>
            <person name="Isogai Y."/>
            <person name="Letunic I."/>
            <person name="Marr M."/>
            <person name="Pincus D."/>
            <person name="Putnam N."/>
            <person name="Rokas A."/>
            <person name="Wright K.J."/>
            <person name="Zuzow R."/>
            <person name="Dirks W."/>
            <person name="Good M."/>
            <person name="Goodstein D."/>
            <person name="Lemons D."/>
            <person name="Li W."/>
            <person name="Lyons J.B."/>
            <person name="Morris A."/>
            <person name="Nichols S."/>
            <person name="Richter D.J."/>
            <person name="Salamov A."/>
            <person name="Bork P."/>
            <person name="Lim W.A."/>
            <person name="Manning G."/>
            <person name="Miller W.T."/>
            <person name="McGinnis W."/>
            <person name="Shapiro H."/>
            <person name="Tjian R."/>
            <person name="Grigoriev I.V."/>
            <person name="Rokhsar D."/>
        </authorList>
    </citation>
    <scope>NUCLEOTIDE SEQUENCE [LARGE SCALE GENOMIC DNA]</scope>
    <source>
        <strain evidence="3">MX1 / ATCC 50154</strain>
    </source>
</reference>
<dbReference type="GeneID" id="5892950"/>
<feature type="compositionally biased region" description="Polar residues" evidence="1">
    <location>
        <begin position="130"/>
        <end position="142"/>
    </location>
</feature>
<feature type="region of interest" description="Disordered" evidence="1">
    <location>
        <begin position="415"/>
        <end position="561"/>
    </location>
</feature>
<protein>
    <submittedName>
        <fullName evidence="2">Uncharacterized protein</fullName>
    </submittedName>
</protein>
<feature type="compositionally biased region" description="Low complexity" evidence="1">
    <location>
        <begin position="506"/>
        <end position="517"/>
    </location>
</feature>
<evidence type="ECO:0000256" key="1">
    <source>
        <dbReference type="SAM" id="MobiDB-lite"/>
    </source>
</evidence>
<dbReference type="RefSeq" id="XP_001747787.1">
    <property type="nucleotide sequence ID" value="XM_001747735.1"/>
</dbReference>
<feature type="region of interest" description="Disordered" evidence="1">
    <location>
        <begin position="48"/>
        <end position="91"/>
    </location>
</feature>
<evidence type="ECO:0000313" key="3">
    <source>
        <dbReference type="Proteomes" id="UP000001357"/>
    </source>
</evidence>
<feature type="compositionally biased region" description="Polar residues" evidence="1">
    <location>
        <begin position="283"/>
        <end position="293"/>
    </location>
</feature>
<dbReference type="Proteomes" id="UP000001357">
    <property type="component" value="Unassembled WGS sequence"/>
</dbReference>
<feature type="compositionally biased region" description="Polar residues" evidence="1">
    <location>
        <begin position="369"/>
        <end position="381"/>
    </location>
</feature>
<sequence length="645" mass="70732">MAAAKNYQRVLTACALVGPPCAVGDPLPACPAFELYLKRLQQRQATNQDAPTGTIWDLQAPSDQSPAPLCKGPSDPQTQESSGAPLVEPSLPTPRFVRRECATSTLTKTTIAHPVLLHLERFHAGRRFTSQPLGSSLHTSPPAQKPEDNGLLSVYTDEEGRIFVWNNLDVTDLHLLHVQPWSLAAAMVLIQTIPWPLVHEQSALVFDGHEQADGETLDTALDADGVKQGIDQVDDDVLYWRAWCREQREVHRLLHERLNEAFDDLRPEVFLEENTLDGDRPTSRASVASSGGQQAFWGPPRGEAPQPAFSWMRQHVLWQRLACNEAESLATASRMGLDSQDGFALASVVGLAPSSTTVASAAEPLTDTVTSALLRSRQTGADSERGRSRSRAPSSSSARAQQAFQHIRAVIEESQAQLRSSSSPGGLSDASTPLANGTPSTEWVRRGRPTFSGRGPPGLSTAGGLMDIIMNRQYRTKHRSPSEPRLDRRDSSSSLREEPWDESDGAKSPRPRSAPAPKRIKPTATADTRILPRTRSASTLRTHTSVGLDASRGGSHDPDHPAWKDTKAALIRRLRVAFEHVPVEAYAGLRDTFYDVSVQLVPQLFSVYLLRKEVKARVVELNAMPSTGELDELIARKRAQLKVWL</sequence>
<name>A9V4W6_MONBE</name>
<dbReference type="AlphaFoldDB" id="A9V4W6"/>
<feature type="compositionally biased region" description="Basic and acidic residues" evidence="1">
    <location>
        <begin position="480"/>
        <end position="498"/>
    </location>
</feature>
<feature type="region of interest" description="Disordered" evidence="1">
    <location>
        <begin position="275"/>
        <end position="303"/>
    </location>
</feature>
<feature type="compositionally biased region" description="Low complexity" evidence="1">
    <location>
        <begin position="391"/>
        <end position="402"/>
    </location>
</feature>
<evidence type="ECO:0000313" key="2">
    <source>
        <dbReference type="EMBL" id="EDQ87527.1"/>
    </source>
</evidence>
<keyword evidence="3" id="KW-1185">Reference proteome</keyword>
<dbReference type="InParanoid" id="A9V4W6"/>
<gene>
    <name evidence="2" type="ORF">MONBRDRAFT_10000</name>
</gene>
<accession>A9V4W6</accession>
<dbReference type="KEGG" id="mbr:MONBRDRAFT_10000"/>
<feature type="region of interest" description="Disordered" evidence="1">
    <location>
        <begin position="369"/>
        <end position="402"/>
    </location>
</feature>
<feature type="region of interest" description="Disordered" evidence="1">
    <location>
        <begin position="130"/>
        <end position="149"/>
    </location>
</feature>
<feature type="compositionally biased region" description="Polar residues" evidence="1">
    <location>
        <begin position="535"/>
        <end position="545"/>
    </location>
</feature>
<organism evidence="2 3">
    <name type="scientific">Monosiga brevicollis</name>
    <name type="common">Choanoflagellate</name>
    <dbReference type="NCBI Taxonomy" id="81824"/>
    <lineage>
        <taxon>Eukaryota</taxon>
        <taxon>Choanoflagellata</taxon>
        <taxon>Craspedida</taxon>
        <taxon>Salpingoecidae</taxon>
        <taxon>Monosiga</taxon>
    </lineage>
</organism>
<proteinExistence type="predicted"/>
<dbReference type="EMBL" id="CH991559">
    <property type="protein sequence ID" value="EDQ87527.1"/>
    <property type="molecule type" value="Genomic_DNA"/>
</dbReference>